<keyword evidence="4" id="KW-1185">Reference proteome</keyword>
<sequence>MSFTAPLLTSFEVRAAAGEPVASVQVRNLQSVVHGPKDAWGRPNKPQPVLVSAELSFAEPFGAAASADNVTSGDTVHYGTLSKALLAGLDRHRVAATAEGAGPYVQALSGVHRSLWDDLTGQTLNGFPTKGKEPFLDLSKLRFLSLMVSLPKASLLGEGVSLTGSWCLGKKENGEVRIDGYAHCLRLHKLRVPTLIGVNDNERQARQLVITDVEIDRYVELPLPFLVDDIYTVVEELVVTRMGKSSFETLEALGADLCTTIIRHLGTIDMYNPLRPDRHWSVKVSMEKPTAVPLADCPIVQVRASSKLLYDLPPKAPVTPQASAP</sequence>
<name>A0AA38RBH8_9PEZI</name>
<reference evidence="3" key="1">
    <citation type="submission" date="2022-07" db="EMBL/GenBank/DDBJ databases">
        <title>Fungi with potential for degradation of polypropylene.</title>
        <authorList>
            <person name="Gostincar C."/>
        </authorList>
    </citation>
    <scope>NUCLEOTIDE SEQUENCE</scope>
    <source>
        <strain evidence="3">EXF-13308</strain>
    </source>
</reference>
<dbReference type="SUPFAM" id="SSF55620">
    <property type="entry name" value="Tetrahydrobiopterin biosynthesis enzymes-like"/>
    <property type="match status" value="1"/>
</dbReference>
<evidence type="ECO:0000259" key="2">
    <source>
        <dbReference type="SMART" id="SM00905"/>
    </source>
</evidence>
<evidence type="ECO:0000313" key="3">
    <source>
        <dbReference type="EMBL" id="KAJ9142187.1"/>
    </source>
</evidence>
<dbReference type="GO" id="GO:0004150">
    <property type="term" value="F:dihydroneopterin aldolase activity"/>
    <property type="evidence" value="ECO:0007669"/>
    <property type="project" value="InterPro"/>
</dbReference>
<proteinExistence type="predicted"/>
<dbReference type="GO" id="GO:0046656">
    <property type="term" value="P:folic acid biosynthetic process"/>
    <property type="evidence" value="ECO:0007669"/>
    <property type="project" value="UniProtKB-KW"/>
</dbReference>
<dbReference type="Gene3D" id="3.30.1130.10">
    <property type="match status" value="2"/>
</dbReference>
<evidence type="ECO:0000256" key="1">
    <source>
        <dbReference type="ARBA" id="ARBA00022909"/>
    </source>
</evidence>
<keyword evidence="1" id="KW-0289">Folate biosynthesis</keyword>
<protein>
    <recommendedName>
        <fullName evidence="2">Dihydroneopterin aldolase/epimerase domain-containing protein</fullName>
    </recommendedName>
</protein>
<evidence type="ECO:0000313" key="4">
    <source>
        <dbReference type="Proteomes" id="UP001174694"/>
    </source>
</evidence>
<organism evidence="3 4">
    <name type="scientific">Pleurostoma richardsiae</name>
    <dbReference type="NCBI Taxonomy" id="41990"/>
    <lineage>
        <taxon>Eukaryota</taxon>
        <taxon>Fungi</taxon>
        <taxon>Dikarya</taxon>
        <taxon>Ascomycota</taxon>
        <taxon>Pezizomycotina</taxon>
        <taxon>Sordariomycetes</taxon>
        <taxon>Sordariomycetidae</taxon>
        <taxon>Calosphaeriales</taxon>
        <taxon>Pleurostomataceae</taxon>
        <taxon>Pleurostoma</taxon>
    </lineage>
</organism>
<accession>A0AA38RBH8</accession>
<gene>
    <name evidence="3" type="ORF">NKR23_g7331</name>
</gene>
<dbReference type="SMART" id="SM00905">
    <property type="entry name" value="FolB"/>
    <property type="match status" value="1"/>
</dbReference>
<feature type="domain" description="Dihydroneopterin aldolase/epimerase" evidence="2">
    <location>
        <begin position="185"/>
        <end position="304"/>
    </location>
</feature>
<dbReference type="EMBL" id="JANBVO010000023">
    <property type="protein sequence ID" value="KAJ9142187.1"/>
    <property type="molecule type" value="Genomic_DNA"/>
</dbReference>
<dbReference type="InterPro" id="IPR043133">
    <property type="entry name" value="GTP-CH-I_C/QueF"/>
</dbReference>
<comment type="caution">
    <text evidence="3">The sequence shown here is derived from an EMBL/GenBank/DDBJ whole genome shotgun (WGS) entry which is preliminary data.</text>
</comment>
<dbReference type="Proteomes" id="UP001174694">
    <property type="component" value="Unassembled WGS sequence"/>
</dbReference>
<dbReference type="AlphaFoldDB" id="A0AA38RBH8"/>
<dbReference type="InterPro" id="IPR006157">
    <property type="entry name" value="FolB_dom"/>
</dbReference>
<dbReference type="Pfam" id="PF02152">
    <property type="entry name" value="FolB"/>
    <property type="match status" value="1"/>
</dbReference>